<comment type="caution">
    <text evidence="1">The sequence shown here is derived from an EMBL/GenBank/DDBJ whole genome shotgun (WGS) entry which is preliminary data.</text>
</comment>
<proteinExistence type="predicted"/>
<gene>
    <name evidence="1" type="ORF">Amon02_001310500</name>
</gene>
<protein>
    <submittedName>
        <fullName evidence="1">Unnamed protein product</fullName>
    </submittedName>
</protein>
<sequence>MRKANKAVNGPLASFISGQFIKDGSPFIDDDATPRIPGFLKATPKTREDDHLLSGFVELRSILTGTGNLQEIDVLTLLQPFLIVIRSSNTSGFITGIVVNSLTKLIKYGIINTNNKNIHQGLGQTISALSHCKFEGSDQTQDDILLIKIIQLIELIVLSDLGDLLTDDSMYESVSTCFSLAANTRRRDILRSTAETTLINITQKMFSKLKDIESTHDDHNVKDA</sequence>
<dbReference type="EMBL" id="BSXS01016563">
    <property type="protein sequence ID" value="GMF07946.1"/>
    <property type="molecule type" value="Genomic_DNA"/>
</dbReference>
<evidence type="ECO:0000313" key="1">
    <source>
        <dbReference type="EMBL" id="GMF07946.1"/>
    </source>
</evidence>
<reference evidence="1" key="1">
    <citation type="submission" date="2023-04" db="EMBL/GenBank/DDBJ databases">
        <title>Ambrosiozyma monospora NBRC 10751.</title>
        <authorList>
            <person name="Ichikawa N."/>
            <person name="Sato H."/>
            <person name="Tonouchi N."/>
        </authorList>
    </citation>
    <scope>NUCLEOTIDE SEQUENCE</scope>
    <source>
        <strain evidence="1">NBRC 10751</strain>
    </source>
</reference>
<dbReference type="Proteomes" id="UP001165064">
    <property type="component" value="Unassembled WGS sequence"/>
</dbReference>
<keyword evidence="2" id="KW-1185">Reference proteome</keyword>
<name>A0ACB5UD56_AMBMO</name>
<organism evidence="1 2">
    <name type="scientific">Ambrosiozyma monospora</name>
    <name type="common">Yeast</name>
    <name type="synonym">Endomycopsis monosporus</name>
    <dbReference type="NCBI Taxonomy" id="43982"/>
    <lineage>
        <taxon>Eukaryota</taxon>
        <taxon>Fungi</taxon>
        <taxon>Dikarya</taxon>
        <taxon>Ascomycota</taxon>
        <taxon>Saccharomycotina</taxon>
        <taxon>Pichiomycetes</taxon>
        <taxon>Pichiales</taxon>
        <taxon>Pichiaceae</taxon>
        <taxon>Ambrosiozyma</taxon>
    </lineage>
</organism>
<evidence type="ECO:0000313" key="2">
    <source>
        <dbReference type="Proteomes" id="UP001165064"/>
    </source>
</evidence>
<accession>A0ACB5UD56</accession>